<dbReference type="AlphaFoldDB" id="A0A392RYE3"/>
<dbReference type="Proteomes" id="UP000265520">
    <property type="component" value="Unassembled WGS sequence"/>
</dbReference>
<reference evidence="1 2" key="1">
    <citation type="journal article" date="2018" name="Front. Plant Sci.">
        <title>Red Clover (Trifolium pratense) and Zigzag Clover (T. medium) - A Picture of Genomic Similarities and Differences.</title>
        <authorList>
            <person name="Dluhosova J."/>
            <person name="Istvanek J."/>
            <person name="Nedelnik J."/>
            <person name="Repkova J."/>
        </authorList>
    </citation>
    <scope>NUCLEOTIDE SEQUENCE [LARGE SCALE GENOMIC DNA]</scope>
    <source>
        <strain evidence="2">cv. 10/8</strain>
        <tissue evidence="1">Leaf</tissue>
    </source>
</reference>
<protein>
    <submittedName>
        <fullName evidence="1">Uncharacterized protein</fullName>
    </submittedName>
</protein>
<keyword evidence="2" id="KW-1185">Reference proteome</keyword>
<accession>A0A392RYE3</accession>
<sequence>MRGRDGRIQQPCLGRQDFVQCQAEEQVEHEAEE</sequence>
<organism evidence="1 2">
    <name type="scientific">Trifolium medium</name>
    <dbReference type="NCBI Taxonomy" id="97028"/>
    <lineage>
        <taxon>Eukaryota</taxon>
        <taxon>Viridiplantae</taxon>
        <taxon>Streptophyta</taxon>
        <taxon>Embryophyta</taxon>
        <taxon>Tracheophyta</taxon>
        <taxon>Spermatophyta</taxon>
        <taxon>Magnoliopsida</taxon>
        <taxon>eudicotyledons</taxon>
        <taxon>Gunneridae</taxon>
        <taxon>Pentapetalae</taxon>
        <taxon>rosids</taxon>
        <taxon>fabids</taxon>
        <taxon>Fabales</taxon>
        <taxon>Fabaceae</taxon>
        <taxon>Papilionoideae</taxon>
        <taxon>50 kb inversion clade</taxon>
        <taxon>NPAAA clade</taxon>
        <taxon>Hologalegina</taxon>
        <taxon>IRL clade</taxon>
        <taxon>Trifolieae</taxon>
        <taxon>Trifolium</taxon>
    </lineage>
</organism>
<evidence type="ECO:0000313" key="2">
    <source>
        <dbReference type="Proteomes" id="UP000265520"/>
    </source>
</evidence>
<comment type="caution">
    <text evidence="1">The sequence shown here is derived from an EMBL/GenBank/DDBJ whole genome shotgun (WGS) entry which is preliminary data.</text>
</comment>
<evidence type="ECO:0000313" key="1">
    <source>
        <dbReference type="EMBL" id="MCI41419.1"/>
    </source>
</evidence>
<proteinExistence type="predicted"/>
<dbReference type="EMBL" id="LXQA010292088">
    <property type="protein sequence ID" value="MCI41419.1"/>
    <property type="molecule type" value="Genomic_DNA"/>
</dbReference>
<name>A0A392RYE3_9FABA</name>
<feature type="non-terminal residue" evidence="1">
    <location>
        <position position="33"/>
    </location>
</feature>